<feature type="compositionally biased region" description="Low complexity" evidence="1">
    <location>
        <begin position="74"/>
        <end position="110"/>
    </location>
</feature>
<dbReference type="OrthoDB" id="544685at2759"/>
<keyword evidence="3" id="KW-1185">Reference proteome</keyword>
<evidence type="ECO:0000313" key="2">
    <source>
        <dbReference type="EMBL" id="ETW84481.1"/>
    </source>
</evidence>
<proteinExistence type="predicted"/>
<feature type="region of interest" description="Disordered" evidence="1">
    <location>
        <begin position="1"/>
        <end position="124"/>
    </location>
</feature>
<dbReference type="GeneID" id="20670126"/>
<reference evidence="2 3" key="1">
    <citation type="journal article" date="2012" name="New Phytol.">
        <title>Insight into trade-off between wood decay and parasitism from the genome of a fungal forest pathogen.</title>
        <authorList>
            <person name="Olson A."/>
            <person name="Aerts A."/>
            <person name="Asiegbu F."/>
            <person name="Belbahri L."/>
            <person name="Bouzid O."/>
            <person name="Broberg A."/>
            <person name="Canback B."/>
            <person name="Coutinho P.M."/>
            <person name="Cullen D."/>
            <person name="Dalman K."/>
            <person name="Deflorio G."/>
            <person name="van Diepen L.T."/>
            <person name="Dunand C."/>
            <person name="Duplessis S."/>
            <person name="Durling M."/>
            <person name="Gonthier P."/>
            <person name="Grimwood J."/>
            <person name="Fossdal C.G."/>
            <person name="Hansson D."/>
            <person name="Henrissat B."/>
            <person name="Hietala A."/>
            <person name="Himmelstrand K."/>
            <person name="Hoffmeister D."/>
            <person name="Hogberg N."/>
            <person name="James T.Y."/>
            <person name="Karlsson M."/>
            <person name="Kohler A."/>
            <person name="Kues U."/>
            <person name="Lee Y.H."/>
            <person name="Lin Y.C."/>
            <person name="Lind M."/>
            <person name="Lindquist E."/>
            <person name="Lombard V."/>
            <person name="Lucas S."/>
            <person name="Lunden K."/>
            <person name="Morin E."/>
            <person name="Murat C."/>
            <person name="Park J."/>
            <person name="Raffaello T."/>
            <person name="Rouze P."/>
            <person name="Salamov A."/>
            <person name="Schmutz J."/>
            <person name="Solheim H."/>
            <person name="Stahlberg J."/>
            <person name="Velez H."/>
            <person name="de Vries R.P."/>
            <person name="Wiebenga A."/>
            <person name="Woodward S."/>
            <person name="Yakovlev I."/>
            <person name="Garbelotto M."/>
            <person name="Martin F."/>
            <person name="Grigoriev I.V."/>
            <person name="Stenlid J."/>
        </authorList>
    </citation>
    <scope>NUCLEOTIDE SEQUENCE [LARGE SCALE GENOMIC DNA]</scope>
    <source>
        <strain evidence="2 3">TC 32-1</strain>
    </source>
</reference>
<evidence type="ECO:0000313" key="3">
    <source>
        <dbReference type="Proteomes" id="UP000030671"/>
    </source>
</evidence>
<dbReference type="EMBL" id="KI925456">
    <property type="protein sequence ID" value="ETW84481.1"/>
    <property type="molecule type" value="Genomic_DNA"/>
</dbReference>
<organism evidence="2 3">
    <name type="scientific">Heterobasidion irregulare (strain TC 32-1)</name>
    <dbReference type="NCBI Taxonomy" id="747525"/>
    <lineage>
        <taxon>Eukaryota</taxon>
        <taxon>Fungi</taxon>
        <taxon>Dikarya</taxon>
        <taxon>Basidiomycota</taxon>
        <taxon>Agaricomycotina</taxon>
        <taxon>Agaricomycetes</taxon>
        <taxon>Russulales</taxon>
        <taxon>Bondarzewiaceae</taxon>
        <taxon>Heterobasidion</taxon>
        <taxon>Heterobasidion annosum species complex</taxon>
    </lineage>
</organism>
<protein>
    <submittedName>
        <fullName evidence="2">Uncharacterized protein</fullName>
    </submittedName>
</protein>
<accession>W4KHE6</accession>
<dbReference type="AlphaFoldDB" id="W4KHE6"/>
<dbReference type="Proteomes" id="UP000030671">
    <property type="component" value="Unassembled WGS sequence"/>
</dbReference>
<dbReference type="RefSeq" id="XP_009544146.1">
    <property type="nucleotide sequence ID" value="XM_009545851.1"/>
</dbReference>
<dbReference type="InParanoid" id="W4KHE6"/>
<dbReference type="HOGENOM" id="CLU_2004220_0_0_1"/>
<gene>
    <name evidence="2" type="ORF">HETIRDRAFT_314458</name>
</gene>
<sequence length="124" mass="13850">MSKDKSTRERSMRGRWGREQGAIRRTHDEGEEDRASDRSIYNRRAKAGENRKDFVKKHRRGSENANLDDEDIETSSTNNNNSDSSSSSSNDNNSSSSSSSSSNNNNSSTTPLVTRHALAPPIRF</sequence>
<feature type="compositionally biased region" description="Basic and acidic residues" evidence="1">
    <location>
        <begin position="1"/>
        <end position="37"/>
    </location>
</feature>
<dbReference type="KEGG" id="hir:HETIRDRAFT_314458"/>
<name>W4KHE6_HETIT</name>
<evidence type="ECO:0000256" key="1">
    <source>
        <dbReference type="SAM" id="MobiDB-lite"/>
    </source>
</evidence>